<evidence type="ECO:0000256" key="1">
    <source>
        <dbReference type="SAM" id="Phobius"/>
    </source>
</evidence>
<evidence type="ECO:0000313" key="2">
    <source>
        <dbReference type="EMBL" id="RAV98654.1"/>
    </source>
</evidence>
<dbReference type="AlphaFoldDB" id="A0A364XWR2"/>
<keyword evidence="3" id="KW-1185">Reference proteome</keyword>
<protein>
    <recommendedName>
        <fullName evidence="4">DUF3592 domain-containing protein</fullName>
    </recommendedName>
</protein>
<evidence type="ECO:0000313" key="3">
    <source>
        <dbReference type="Proteomes" id="UP000251889"/>
    </source>
</evidence>
<reference evidence="2 3" key="1">
    <citation type="submission" date="2018-06" db="EMBL/GenBank/DDBJ databases">
        <title>Chryseolinea flavus sp. nov., a member of the phylum Bacteroidetes isolated from soil.</title>
        <authorList>
            <person name="Li Y."/>
            <person name="Wang J."/>
        </authorList>
    </citation>
    <scope>NUCLEOTIDE SEQUENCE [LARGE SCALE GENOMIC DNA]</scope>
    <source>
        <strain evidence="2 3">SDU1-6</strain>
    </source>
</reference>
<evidence type="ECO:0008006" key="4">
    <source>
        <dbReference type="Google" id="ProtNLM"/>
    </source>
</evidence>
<dbReference type="Proteomes" id="UP000251889">
    <property type="component" value="Unassembled WGS sequence"/>
</dbReference>
<feature type="transmembrane region" description="Helical" evidence="1">
    <location>
        <begin position="96"/>
        <end position="117"/>
    </location>
</feature>
<keyword evidence="1" id="KW-1133">Transmembrane helix</keyword>
<comment type="caution">
    <text evidence="2">The sequence shown here is derived from an EMBL/GenBank/DDBJ whole genome shotgun (WGS) entry which is preliminary data.</text>
</comment>
<organism evidence="2 3">
    <name type="scientific">Pseudochryseolinea flava</name>
    <dbReference type="NCBI Taxonomy" id="2059302"/>
    <lineage>
        <taxon>Bacteria</taxon>
        <taxon>Pseudomonadati</taxon>
        <taxon>Bacteroidota</taxon>
        <taxon>Cytophagia</taxon>
        <taxon>Cytophagales</taxon>
        <taxon>Fulvivirgaceae</taxon>
        <taxon>Pseudochryseolinea</taxon>
    </lineage>
</organism>
<sequence length="123" mass="14165">MLVFAALCIVGLVALYLDHSRLVREENKFTAMVVRIEKDEEKESPVFEYQKGTTTVEFKTSRSFTAGTYHVGDTVVLFIDPEKNSNVVFDTFSDRWLGFLFMIAFTAMLIFLSFLLLKGRRTF</sequence>
<proteinExistence type="predicted"/>
<dbReference type="RefSeq" id="WP_112749330.1">
    <property type="nucleotide sequence ID" value="NZ_QMFY01000016.1"/>
</dbReference>
<gene>
    <name evidence="2" type="ORF">DQQ10_23255</name>
</gene>
<name>A0A364XWR2_9BACT</name>
<keyword evidence="1" id="KW-0472">Membrane</keyword>
<dbReference type="EMBL" id="QMFY01000016">
    <property type="protein sequence ID" value="RAV98654.1"/>
    <property type="molecule type" value="Genomic_DNA"/>
</dbReference>
<keyword evidence="1" id="KW-0812">Transmembrane</keyword>
<accession>A0A364XWR2</accession>